<protein>
    <submittedName>
        <fullName evidence="2">Uncharacterized protein</fullName>
    </submittedName>
</protein>
<organism evidence="2 3">
    <name type="scientific">Dactylosporangium sucinum</name>
    <dbReference type="NCBI Taxonomy" id="1424081"/>
    <lineage>
        <taxon>Bacteria</taxon>
        <taxon>Bacillati</taxon>
        <taxon>Actinomycetota</taxon>
        <taxon>Actinomycetes</taxon>
        <taxon>Micromonosporales</taxon>
        <taxon>Micromonosporaceae</taxon>
        <taxon>Dactylosporangium</taxon>
    </lineage>
</organism>
<keyword evidence="3" id="KW-1185">Reference proteome</keyword>
<comment type="caution">
    <text evidence="2">The sequence shown here is derived from an EMBL/GenBank/DDBJ whole genome shotgun (WGS) entry which is preliminary data.</text>
</comment>
<sequence length="124" mass="14066">MSDYELDWGSEDGLHVDHGGGVDHVFGDHQFDQHDQQHDQHDHFDHAIETDGHDDITGVFAIDGDVEDEPLDGGDDDVDLPDWQLDPDFTTGHYDLIGADPHEDDMWSQFMTDMHEEVNPYAAH</sequence>
<evidence type="ECO:0000313" key="2">
    <source>
        <dbReference type="EMBL" id="GGM75939.1"/>
    </source>
</evidence>
<evidence type="ECO:0000313" key="3">
    <source>
        <dbReference type="Proteomes" id="UP000642070"/>
    </source>
</evidence>
<proteinExistence type="predicted"/>
<accession>A0A917UBE6</accession>
<dbReference type="RefSeq" id="WP_190256387.1">
    <property type="nucleotide sequence ID" value="NZ_BMPI01000071.1"/>
</dbReference>
<reference evidence="2" key="1">
    <citation type="journal article" date="2014" name="Int. J. Syst. Evol. Microbiol.">
        <title>Complete genome sequence of Corynebacterium casei LMG S-19264T (=DSM 44701T), isolated from a smear-ripened cheese.</title>
        <authorList>
            <consortium name="US DOE Joint Genome Institute (JGI-PGF)"/>
            <person name="Walter F."/>
            <person name="Albersmeier A."/>
            <person name="Kalinowski J."/>
            <person name="Ruckert C."/>
        </authorList>
    </citation>
    <scope>NUCLEOTIDE SEQUENCE</scope>
    <source>
        <strain evidence="2">JCM 19831</strain>
    </source>
</reference>
<dbReference type="Proteomes" id="UP000642070">
    <property type="component" value="Unassembled WGS sequence"/>
</dbReference>
<feature type="region of interest" description="Disordered" evidence="1">
    <location>
        <begin position="65"/>
        <end position="85"/>
    </location>
</feature>
<dbReference type="AlphaFoldDB" id="A0A917UBE6"/>
<reference evidence="2" key="2">
    <citation type="submission" date="2020-09" db="EMBL/GenBank/DDBJ databases">
        <authorList>
            <person name="Sun Q."/>
            <person name="Ohkuma M."/>
        </authorList>
    </citation>
    <scope>NUCLEOTIDE SEQUENCE</scope>
    <source>
        <strain evidence="2">JCM 19831</strain>
    </source>
</reference>
<gene>
    <name evidence="2" type="ORF">GCM10007977_091760</name>
</gene>
<evidence type="ECO:0000256" key="1">
    <source>
        <dbReference type="SAM" id="MobiDB-lite"/>
    </source>
</evidence>
<dbReference type="EMBL" id="BMPI01000071">
    <property type="protein sequence ID" value="GGM75939.1"/>
    <property type="molecule type" value="Genomic_DNA"/>
</dbReference>
<feature type="compositionally biased region" description="Acidic residues" evidence="1">
    <location>
        <begin position="65"/>
        <end position="80"/>
    </location>
</feature>
<name>A0A917UBE6_9ACTN</name>